<dbReference type="SMART" id="SM00387">
    <property type="entry name" value="HATPase_c"/>
    <property type="match status" value="1"/>
</dbReference>
<feature type="transmembrane region" description="Helical" evidence="11">
    <location>
        <begin position="12"/>
        <end position="32"/>
    </location>
</feature>
<accession>A0ABX1NAB0</accession>
<evidence type="ECO:0000256" key="8">
    <source>
        <dbReference type="ARBA" id="ARBA00022840"/>
    </source>
</evidence>
<dbReference type="PANTHER" id="PTHR24421:SF10">
    <property type="entry name" value="NITRATE_NITRITE SENSOR PROTEIN NARQ"/>
    <property type="match status" value="1"/>
</dbReference>
<dbReference type="InterPro" id="IPR011712">
    <property type="entry name" value="Sig_transdc_His_kin_sub3_dim/P"/>
</dbReference>
<comment type="subcellular location">
    <subcellularLocation>
        <location evidence="2">Membrane</location>
    </subcellularLocation>
</comment>
<dbReference type="SMART" id="SM00304">
    <property type="entry name" value="HAMP"/>
    <property type="match status" value="1"/>
</dbReference>
<reference evidence="14 15" key="1">
    <citation type="submission" date="2019-12" db="EMBL/GenBank/DDBJ databases">
        <title>Comparative genomics gives insights into the taxonomy of the Azoarcus-Aromatoleum group and reveals separate origins of nif in the plant-associated Azoarcus and non-plant-associated Aromatoleum sub-groups.</title>
        <authorList>
            <person name="Lafos M."/>
            <person name="Maluk M."/>
            <person name="Batista M."/>
            <person name="Junghare M."/>
            <person name="Carmona M."/>
            <person name="Faoro H."/>
            <person name="Cruz L.M."/>
            <person name="Battistoni F."/>
            <person name="De Souza E."/>
            <person name="Pedrosa F."/>
            <person name="Chen W.-M."/>
            <person name="Poole P.S."/>
            <person name="Dixon R.A."/>
            <person name="James E.K."/>
        </authorList>
    </citation>
    <scope>NUCLEOTIDE SEQUENCE [LARGE SCALE GENOMIC DNA]</scope>
    <source>
        <strain evidence="14 15">T</strain>
    </source>
</reference>
<gene>
    <name evidence="14" type="ORF">GPA27_02285</name>
</gene>
<keyword evidence="6" id="KW-0547">Nucleotide-binding</keyword>
<evidence type="ECO:0000259" key="12">
    <source>
        <dbReference type="PROSITE" id="PS50109"/>
    </source>
</evidence>
<dbReference type="CDD" id="cd06225">
    <property type="entry name" value="HAMP"/>
    <property type="match status" value="1"/>
</dbReference>
<dbReference type="Pfam" id="PF00672">
    <property type="entry name" value="HAMP"/>
    <property type="match status" value="1"/>
</dbReference>
<dbReference type="Gene3D" id="6.10.340.10">
    <property type="match status" value="1"/>
</dbReference>
<dbReference type="Proteomes" id="UP000634522">
    <property type="component" value="Unassembled WGS sequence"/>
</dbReference>
<keyword evidence="9" id="KW-0902">Two-component regulatory system</keyword>
<name>A0ABX1NAB0_9RHOO</name>
<evidence type="ECO:0000256" key="7">
    <source>
        <dbReference type="ARBA" id="ARBA00022777"/>
    </source>
</evidence>
<evidence type="ECO:0000256" key="11">
    <source>
        <dbReference type="SAM" id="Phobius"/>
    </source>
</evidence>
<keyword evidence="11" id="KW-0472">Membrane</keyword>
<evidence type="ECO:0000313" key="15">
    <source>
        <dbReference type="Proteomes" id="UP000634522"/>
    </source>
</evidence>
<evidence type="ECO:0000256" key="9">
    <source>
        <dbReference type="ARBA" id="ARBA00023012"/>
    </source>
</evidence>
<dbReference type="Pfam" id="PF02518">
    <property type="entry name" value="HATPase_c"/>
    <property type="match status" value="1"/>
</dbReference>
<dbReference type="SUPFAM" id="SSF55874">
    <property type="entry name" value="ATPase domain of HSP90 chaperone/DNA topoisomerase II/histidine kinase"/>
    <property type="match status" value="1"/>
</dbReference>
<dbReference type="RefSeq" id="WP_169137416.1">
    <property type="nucleotide sequence ID" value="NZ_WTVS01000003.1"/>
</dbReference>
<evidence type="ECO:0000256" key="10">
    <source>
        <dbReference type="SAM" id="MobiDB-lite"/>
    </source>
</evidence>
<sequence length="465" mass="50692">MRARSTTLGTRVGLVLAATLALLLLVGAGWWVRETRKSIHEEVLAASHVAQQWVAVLVSETLRDRADGPERLMAHLRAVGRLRANHLEVHAPDGARLYVSPESTYKPGRFAPDWFAERMTPALPVRHFDAGDRQIVLRPDASRAVLDAWDDLTAGLGTAFALLLVVALAARFALHRALAPLAQIDAALTRGADGRFDVRLPGYRVAELDRLAASYNRLADTLDDTRAHNLRLEEDQAFARAVQARLEEERRVIARELHDELGQAITAVRAISGAILQRSDDHPQLHGSAQAILAMTGQMQDGVRTILQRLRPAGADTGQLDRAVADYCRLWSGHHPDIRIDCRTAPAGAPTGEALGLTVLRLLQESLTNVARHSGATHVEVRLDFQPGAVALEVRDNGRGLPPAPRPGRYGLTGMRERVAELHGELAFDTTPGGGLRVSARLPHPLPTETPTEIPTEVSFHGQHS</sequence>
<keyword evidence="7" id="KW-0418">Kinase</keyword>
<dbReference type="Gene3D" id="3.30.565.10">
    <property type="entry name" value="Histidine kinase-like ATPase, C-terminal domain"/>
    <property type="match status" value="1"/>
</dbReference>
<proteinExistence type="predicted"/>
<feature type="domain" description="HAMP" evidence="13">
    <location>
        <begin position="175"/>
        <end position="227"/>
    </location>
</feature>
<dbReference type="Pfam" id="PF07730">
    <property type="entry name" value="HisKA_3"/>
    <property type="match status" value="1"/>
</dbReference>
<keyword evidence="11" id="KW-0812">Transmembrane</keyword>
<evidence type="ECO:0000256" key="1">
    <source>
        <dbReference type="ARBA" id="ARBA00000085"/>
    </source>
</evidence>
<organism evidence="14 15">
    <name type="scientific">Aromatoleum toluolicum</name>
    <dbReference type="NCBI Taxonomy" id="90060"/>
    <lineage>
        <taxon>Bacteria</taxon>
        <taxon>Pseudomonadati</taxon>
        <taxon>Pseudomonadota</taxon>
        <taxon>Betaproteobacteria</taxon>
        <taxon>Rhodocyclales</taxon>
        <taxon>Rhodocyclaceae</taxon>
        <taxon>Aromatoleum</taxon>
    </lineage>
</organism>
<feature type="region of interest" description="Disordered" evidence="10">
    <location>
        <begin position="442"/>
        <end position="465"/>
    </location>
</feature>
<evidence type="ECO:0000256" key="2">
    <source>
        <dbReference type="ARBA" id="ARBA00004370"/>
    </source>
</evidence>
<keyword evidence="15" id="KW-1185">Reference proteome</keyword>
<feature type="domain" description="Histidine kinase" evidence="12">
    <location>
        <begin position="256"/>
        <end position="446"/>
    </location>
</feature>
<comment type="caution">
    <text evidence="14">The sequence shown here is derived from an EMBL/GenBank/DDBJ whole genome shotgun (WGS) entry which is preliminary data.</text>
</comment>
<evidence type="ECO:0000256" key="6">
    <source>
        <dbReference type="ARBA" id="ARBA00022741"/>
    </source>
</evidence>
<keyword evidence="4" id="KW-0597">Phosphoprotein</keyword>
<evidence type="ECO:0000256" key="4">
    <source>
        <dbReference type="ARBA" id="ARBA00022553"/>
    </source>
</evidence>
<evidence type="ECO:0000256" key="5">
    <source>
        <dbReference type="ARBA" id="ARBA00022679"/>
    </source>
</evidence>
<dbReference type="EC" id="2.7.13.3" evidence="3"/>
<evidence type="ECO:0000313" key="14">
    <source>
        <dbReference type="EMBL" id="NMF96223.1"/>
    </source>
</evidence>
<keyword evidence="11" id="KW-1133">Transmembrane helix</keyword>
<protein>
    <recommendedName>
        <fullName evidence="3">histidine kinase</fullName>
        <ecNumber evidence="3">2.7.13.3</ecNumber>
    </recommendedName>
</protein>
<dbReference type="Gene3D" id="1.20.5.1930">
    <property type="match status" value="1"/>
</dbReference>
<dbReference type="PROSITE" id="PS50885">
    <property type="entry name" value="HAMP"/>
    <property type="match status" value="1"/>
</dbReference>
<dbReference type="InterPro" id="IPR036890">
    <property type="entry name" value="HATPase_C_sf"/>
</dbReference>
<evidence type="ECO:0000259" key="13">
    <source>
        <dbReference type="PROSITE" id="PS50885"/>
    </source>
</evidence>
<dbReference type="CDD" id="cd16917">
    <property type="entry name" value="HATPase_UhpB-NarQ-NarX-like"/>
    <property type="match status" value="1"/>
</dbReference>
<feature type="transmembrane region" description="Helical" evidence="11">
    <location>
        <begin position="152"/>
        <end position="174"/>
    </location>
</feature>
<dbReference type="EMBL" id="WTVS01000003">
    <property type="protein sequence ID" value="NMF96223.1"/>
    <property type="molecule type" value="Genomic_DNA"/>
</dbReference>
<dbReference type="PANTHER" id="PTHR24421">
    <property type="entry name" value="NITRATE/NITRITE SENSOR PROTEIN NARX-RELATED"/>
    <property type="match status" value="1"/>
</dbReference>
<dbReference type="InterPro" id="IPR050482">
    <property type="entry name" value="Sensor_HK_TwoCompSys"/>
</dbReference>
<keyword evidence="5" id="KW-0808">Transferase</keyword>
<dbReference type="PROSITE" id="PS50109">
    <property type="entry name" value="HIS_KIN"/>
    <property type="match status" value="1"/>
</dbReference>
<feature type="compositionally biased region" description="Low complexity" evidence="10">
    <location>
        <begin position="447"/>
        <end position="457"/>
    </location>
</feature>
<comment type="catalytic activity">
    <reaction evidence="1">
        <text>ATP + protein L-histidine = ADP + protein N-phospho-L-histidine.</text>
        <dbReference type="EC" id="2.7.13.3"/>
    </reaction>
</comment>
<dbReference type="InterPro" id="IPR003660">
    <property type="entry name" value="HAMP_dom"/>
</dbReference>
<dbReference type="InterPro" id="IPR003594">
    <property type="entry name" value="HATPase_dom"/>
</dbReference>
<dbReference type="InterPro" id="IPR005467">
    <property type="entry name" value="His_kinase_dom"/>
</dbReference>
<keyword evidence="8" id="KW-0067">ATP-binding</keyword>
<evidence type="ECO:0000256" key="3">
    <source>
        <dbReference type="ARBA" id="ARBA00012438"/>
    </source>
</evidence>